<dbReference type="Pfam" id="PF02230">
    <property type="entry name" value="Abhydrolase_2"/>
    <property type="match status" value="1"/>
</dbReference>
<dbReference type="Proteomes" id="UP000230859">
    <property type="component" value="Unassembled WGS sequence"/>
</dbReference>
<dbReference type="GO" id="GO:0016787">
    <property type="term" value="F:hydrolase activity"/>
    <property type="evidence" value="ECO:0007669"/>
    <property type="project" value="InterPro"/>
</dbReference>
<evidence type="ECO:0000259" key="1">
    <source>
        <dbReference type="Pfam" id="PF02230"/>
    </source>
</evidence>
<protein>
    <recommendedName>
        <fullName evidence="1">Phospholipase/carboxylesterase/thioesterase domain-containing protein</fullName>
    </recommendedName>
</protein>
<feature type="domain" description="Phospholipase/carboxylesterase/thioesterase" evidence="1">
    <location>
        <begin position="124"/>
        <end position="235"/>
    </location>
</feature>
<sequence length="238" mass="26653">MVSIRQLGLAGILFFVLSVAGCQSLRRAVVSEPFASKQIGHFTYSQFVPETARNYRSDRSLFLVLHPSGSSGEEFIQRWIPLLNNGHAVILAPTATNELPYGSPEFEDVLWQVLNQFGFEADSQEGRLFLIGESNGAIFGFRLVAQHPSRFEKTVLISGALESQALHELLDSPKRVSAHLLMVHGQQDELFDIEAIKTQVKILEENQVPVELRVIQDMKHGADPFTEEEIAKWLNSSH</sequence>
<evidence type="ECO:0000313" key="2">
    <source>
        <dbReference type="EMBL" id="PIQ85626.1"/>
    </source>
</evidence>
<dbReference type="InterPro" id="IPR003140">
    <property type="entry name" value="PLipase/COase/thioEstase"/>
</dbReference>
<proteinExistence type="predicted"/>
<comment type="caution">
    <text evidence="2">The sequence shown here is derived from an EMBL/GenBank/DDBJ whole genome shotgun (WGS) entry which is preliminary data.</text>
</comment>
<dbReference type="SUPFAM" id="SSF53474">
    <property type="entry name" value="alpha/beta-Hydrolases"/>
    <property type="match status" value="1"/>
</dbReference>
<dbReference type="PROSITE" id="PS51257">
    <property type="entry name" value="PROKAR_LIPOPROTEIN"/>
    <property type="match status" value="1"/>
</dbReference>
<dbReference type="InterPro" id="IPR029058">
    <property type="entry name" value="AB_hydrolase_fold"/>
</dbReference>
<accession>A0A2H0LMR5</accession>
<dbReference type="EMBL" id="PCVY01000064">
    <property type="protein sequence ID" value="PIQ85626.1"/>
    <property type="molecule type" value="Genomic_DNA"/>
</dbReference>
<gene>
    <name evidence="2" type="ORF">COV74_07970</name>
</gene>
<dbReference type="AlphaFoldDB" id="A0A2H0LMR5"/>
<dbReference type="Gene3D" id="3.40.50.1820">
    <property type="entry name" value="alpha/beta hydrolase"/>
    <property type="match status" value="1"/>
</dbReference>
<reference evidence="2 3" key="1">
    <citation type="submission" date="2017-09" db="EMBL/GenBank/DDBJ databases">
        <title>Depth-based differentiation of microbial function through sediment-hosted aquifers and enrichment of novel symbionts in the deep terrestrial subsurface.</title>
        <authorList>
            <person name="Probst A.J."/>
            <person name="Ladd B."/>
            <person name="Jarett J.K."/>
            <person name="Geller-Mcgrath D.E."/>
            <person name="Sieber C.M."/>
            <person name="Emerson J.B."/>
            <person name="Anantharaman K."/>
            <person name="Thomas B.C."/>
            <person name="Malmstrom R."/>
            <person name="Stieglmeier M."/>
            <person name="Klingl A."/>
            <person name="Woyke T."/>
            <person name="Ryan C.M."/>
            <person name="Banfield J.F."/>
        </authorList>
    </citation>
    <scope>NUCLEOTIDE SEQUENCE [LARGE SCALE GENOMIC DNA]</scope>
    <source>
        <strain evidence="2">CG11_big_fil_rev_8_21_14_0_20_45_26</strain>
    </source>
</reference>
<evidence type="ECO:0000313" key="3">
    <source>
        <dbReference type="Proteomes" id="UP000230859"/>
    </source>
</evidence>
<name>A0A2H0LMR5_9BACT</name>
<organism evidence="2 3">
    <name type="scientific">Candidatus Abzuiibacterium crystallinum</name>
    <dbReference type="NCBI Taxonomy" id="1974748"/>
    <lineage>
        <taxon>Bacteria</taxon>
        <taxon>Pseudomonadati</taxon>
        <taxon>Candidatus Omnitrophota</taxon>
        <taxon>Candidatus Abzuiibacterium</taxon>
    </lineage>
</organism>